<reference evidence="8 9" key="1">
    <citation type="submission" date="2017-09" db="EMBL/GenBank/DDBJ databases">
        <authorList>
            <person name="Ehlers B."/>
            <person name="Leendertz F.H."/>
        </authorList>
    </citation>
    <scope>NUCLEOTIDE SEQUENCE [LARGE SCALE GENOMIC DNA]</scope>
    <source>
        <strain evidence="8 9">USBA 140</strain>
    </source>
</reference>
<organism evidence="8 9">
    <name type="scientific">Caenispirillum bisanense</name>
    <dbReference type="NCBI Taxonomy" id="414052"/>
    <lineage>
        <taxon>Bacteria</taxon>
        <taxon>Pseudomonadati</taxon>
        <taxon>Pseudomonadota</taxon>
        <taxon>Alphaproteobacteria</taxon>
        <taxon>Rhodospirillales</taxon>
        <taxon>Novispirillaceae</taxon>
        <taxon>Caenispirillum</taxon>
    </lineage>
</organism>
<dbReference type="AlphaFoldDB" id="A0A286GZR7"/>
<dbReference type="PANTHER" id="PTHR33884">
    <property type="entry name" value="UPF0410 PROTEIN YMGE"/>
    <property type="match status" value="1"/>
</dbReference>
<dbReference type="Pfam" id="PF04226">
    <property type="entry name" value="Transgly_assoc"/>
    <property type="match status" value="1"/>
</dbReference>
<evidence type="ECO:0000256" key="2">
    <source>
        <dbReference type="ARBA" id="ARBA00011006"/>
    </source>
</evidence>
<evidence type="ECO:0000256" key="3">
    <source>
        <dbReference type="ARBA" id="ARBA00022475"/>
    </source>
</evidence>
<sequence>MGIIAWIVFGLIAGAVAKLLMPGKDPGGFIVTILLGIVGAVVGGFIGRALGFGSVTGFNFGSFLIAVLGAILLLVAYRMIRGRR</sequence>
<feature type="transmembrane region" description="Helical" evidence="7">
    <location>
        <begin position="58"/>
        <end position="80"/>
    </location>
</feature>
<gene>
    <name evidence="8" type="ORF">SAMN05421508_11545</name>
</gene>
<evidence type="ECO:0000256" key="1">
    <source>
        <dbReference type="ARBA" id="ARBA00004651"/>
    </source>
</evidence>
<dbReference type="GO" id="GO:0005886">
    <property type="term" value="C:plasma membrane"/>
    <property type="evidence" value="ECO:0007669"/>
    <property type="project" value="UniProtKB-SubCell"/>
</dbReference>
<evidence type="ECO:0000256" key="5">
    <source>
        <dbReference type="ARBA" id="ARBA00022989"/>
    </source>
</evidence>
<dbReference type="Proteomes" id="UP000219621">
    <property type="component" value="Unassembled WGS sequence"/>
</dbReference>
<dbReference type="PANTHER" id="PTHR33884:SF3">
    <property type="entry name" value="UPF0410 PROTEIN YMGE"/>
    <property type="match status" value="1"/>
</dbReference>
<evidence type="ECO:0000256" key="4">
    <source>
        <dbReference type="ARBA" id="ARBA00022692"/>
    </source>
</evidence>
<comment type="similarity">
    <text evidence="2">Belongs to the UPF0410 family.</text>
</comment>
<keyword evidence="4 7" id="KW-0812">Transmembrane</keyword>
<evidence type="ECO:0000313" key="9">
    <source>
        <dbReference type="Proteomes" id="UP000219621"/>
    </source>
</evidence>
<keyword evidence="9" id="KW-1185">Reference proteome</keyword>
<dbReference type="EMBL" id="OCNJ01000015">
    <property type="protein sequence ID" value="SOE00991.1"/>
    <property type="molecule type" value="Genomic_DNA"/>
</dbReference>
<accession>A0A286GZR7</accession>
<proteinExistence type="inferred from homology"/>
<comment type="subcellular location">
    <subcellularLocation>
        <location evidence="1">Cell membrane</location>
        <topology evidence="1">Multi-pass membrane protein</topology>
    </subcellularLocation>
</comment>
<dbReference type="InterPro" id="IPR007341">
    <property type="entry name" value="Transgly_assoc"/>
</dbReference>
<feature type="transmembrane region" description="Helical" evidence="7">
    <location>
        <begin position="27"/>
        <end position="46"/>
    </location>
</feature>
<evidence type="ECO:0000256" key="6">
    <source>
        <dbReference type="ARBA" id="ARBA00023136"/>
    </source>
</evidence>
<evidence type="ECO:0000256" key="7">
    <source>
        <dbReference type="SAM" id="Phobius"/>
    </source>
</evidence>
<name>A0A286GZR7_9PROT</name>
<keyword evidence="6 7" id="KW-0472">Membrane</keyword>
<keyword evidence="3" id="KW-1003">Cell membrane</keyword>
<dbReference type="RefSeq" id="WP_097281456.1">
    <property type="nucleotide sequence ID" value="NZ_OCNJ01000015.1"/>
</dbReference>
<evidence type="ECO:0000313" key="8">
    <source>
        <dbReference type="EMBL" id="SOE00991.1"/>
    </source>
</evidence>
<keyword evidence="5 7" id="KW-1133">Transmembrane helix</keyword>
<protein>
    <submittedName>
        <fullName evidence="8">Uncharacterized membrane protein YeaQ/YmgE, transglycosylase-associated protein family</fullName>
    </submittedName>
</protein>